<protein>
    <submittedName>
        <fullName evidence="1">Uncharacterized protein</fullName>
    </submittedName>
</protein>
<sequence length="92" mass="10544">MILLFSPRCLTIFCLIIFPDLSLSVKIIIPLYFKAFFNNSIVSIFKANPFVSITVQSKDSLILLRSSFPSTTIISFIFSNFKFLFQRKPLAI</sequence>
<proteinExistence type="predicted"/>
<accession>A0A1L8ZBB3</accession>
<name>A0A1L8ZBB3_BORBI</name>
<evidence type="ECO:0000313" key="1">
    <source>
        <dbReference type="EMBL" id="OJH15043.1"/>
    </source>
</evidence>
<dbReference type="EMBL" id="JNBW01000258">
    <property type="protein sequence ID" value="OJH15043.1"/>
    <property type="molecule type" value="Genomic_DNA"/>
</dbReference>
<dbReference type="AlphaFoldDB" id="A0A1L8ZBB3"/>
<reference evidence="1" key="2">
    <citation type="submission" date="2015-07" db="EMBL/GenBank/DDBJ databases">
        <authorList>
            <person name="Noorani M."/>
        </authorList>
    </citation>
    <scope>NUCLEOTIDE SEQUENCE</scope>
    <source>
        <strain evidence="1">CO275</strain>
    </source>
</reference>
<organism evidence="1">
    <name type="scientific">Borrelia bissettiae</name>
    <name type="common">Borreliella bissettiae</name>
    <dbReference type="NCBI Taxonomy" id="64897"/>
    <lineage>
        <taxon>Bacteria</taxon>
        <taxon>Pseudomonadati</taxon>
        <taxon>Spirochaetota</taxon>
        <taxon>Spirochaetia</taxon>
        <taxon>Spirochaetales</taxon>
        <taxon>Borreliaceae</taxon>
        <taxon>Borreliella</taxon>
    </lineage>
</organism>
<comment type="caution">
    <text evidence="1">The sequence shown here is derived from an EMBL/GenBank/DDBJ whole genome shotgun (WGS) entry which is preliminary data.</text>
</comment>
<reference evidence="1" key="1">
    <citation type="journal article" date="2015" name="Microbiology">
        <title>Similarities in murine infection and immune response to Borrelia bissettii and Borrelia burgdorferi sensu stricto.</title>
        <authorList>
            <person name="Leydet B.F.Jr."/>
            <person name="Liang F.T."/>
        </authorList>
    </citation>
    <scope>NUCLEOTIDE SEQUENCE [LARGE SCALE GENOMIC DNA]</scope>
    <source>
        <strain evidence="1">CO275</strain>
    </source>
</reference>
<gene>
    <name evidence="1" type="ORF">ER70_05160</name>
</gene>